<evidence type="ECO:0000256" key="2">
    <source>
        <dbReference type="ARBA" id="ARBA00023002"/>
    </source>
</evidence>
<feature type="domain" description="FAD dependent oxidoreductase" evidence="3">
    <location>
        <begin position="20"/>
        <end position="412"/>
    </location>
</feature>
<dbReference type="Pfam" id="PF01266">
    <property type="entry name" value="DAO"/>
    <property type="match status" value="1"/>
</dbReference>
<evidence type="ECO:0000256" key="1">
    <source>
        <dbReference type="ARBA" id="ARBA00009410"/>
    </source>
</evidence>
<evidence type="ECO:0000259" key="3">
    <source>
        <dbReference type="Pfam" id="PF01266"/>
    </source>
</evidence>
<keyword evidence="5" id="KW-1185">Reference proteome</keyword>
<dbReference type="InterPro" id="IPR006076">
    <property type="entry name" value="FAD-dep_OxRdtase"/>
</dbReference>
<keyword evidence="2" id="KW-0560">Oxidoreductase</keyword>
<dbReference type="PRINTS" id="PR00420">
    <property type="entry name" value="RNGMNOXGNASE"/>
</dbReference>
<dbReference type="RefSeq" id="WP_124346608.1">
    <property type="nucleotide sequence ID" value="NZ_CP027706.1"/>
</dbReference>
<name>A0ABX8MY97_9PSED</name>
<proteinExistence type="inferred from homology"/>
<protein>
    <submittedName>
        <fullName evidence="4">FAD-binding oxidoreductase</fullName>
    </submittedName>
</protein>
<dbReference type="InterPro" id="IPR036188">
    <property type="entry name" value="FAD/NAD-bd_sf"/>
</dbReference>
<dbReference type="SUPFAM" id="SSF51905">
    <property type="entry name" value="FAD/NAD(P)-binding domain"/>
    <property type="match status" value="1"/>
</dbReference>
<dbReference type="Gene3D" id="3.50.50.60">
    <property type="entry name" value="FAD/NAD(P)-binding domain"/>
    <property type="match status" value="3"/>
</dbReference>
<organism evidence="4 5">
    <name type="scientific">Pseudomonas sessilinigenes</name>
    <dbReference type="NCBI Taxonomy" id="658629"/>
    <lineage>
        <taxon>Bacteria</taxon>
        <taxon>Pseudomonadati</taxon>
        <taxon>Pseudomonadota</taxon>
        <taxon>Gammaproteobacteria</taxon>
        <taxon>Pseudomonadales</taxon>
        <taxon>Pseudomonadaceae</taxon>
        <taxon>Pseudomonas</taxon>
    </lineage>
</organism>
<evidence type="ECO:0000313" key="4">
    <source>
        <dbReference type="EMBL" id="QXH43269.1"/>
    </source>
</evidence>
<dbReference type="Proteomes" id="UP000693952">
    <property type="component" value="Chromosome"/>
</dbReference>
<sequence>MAPLITPVQTSLDLPEATTVVVIGGGIIGLVAALVLAERGTPVVVLEKGRIAGEQSSRNQGWIRKMSRSAPDVPLAMAADPLWNGLAARVGADVGYRRAGILYLARNESELAVHQDWLDSVQDLALDSRQISALRIGLLAPGGRGHWAGGLYTPSDGRAEPTLAASAIARAAMAKGAVIVEHCAVRTLSLAAGRIAGVVSERGEIRCEQVLLAGGLWSRRFLGNQGIDLPTLPLVASILRTAPVQGPCDITVGAPDFSFRKRLDGGFTISHRGVLNAPLTLDSLLLGRRYLGALRGQWQNLQPSIGRELFDDLLLGRRWRADQVSPFERVRTLDPPADPRVNAEALRNLATAWPMFKDAVVKQAWSGALDVTPDSLPVIGPVAKIPGLTLASGFSGHGFGTAPAAGQLAADLICATRPIVDPRPYRLERF</sequence>
<dbReference type="PANTHER" id="PTHR13847:SF280">
    <property type="entry name" value="D-AMINO ACID DEHYDROGENASE"/>
    <property type="match status" value="1"/>
</dbReference>
<evidence type="ECO:0000313" key="5">
    <source>
        <dbReference type="Proteomes" id="UP000693952"/>
    </source>
</evidence>
<comment type="similarity">
    <text evidence="1">Belongs to the DadA oxidoreductase family.</text>
</comment>
<dbReference type="PANTHER" id="PTHR13847">
    <property type="entry name" value="SARCOSINE DEHYDROGENASE-RELATED"/>
    <property type="match status" value="1"/>
</dbReference>
<dbReference type="EMBL" id="CP077074">
    <property type="protein sequence ID" value="QXH43269.1"/>
    <property type="molecule type" value="Genomic_DNA"/>
</dbReference>
<reference evidence="4" key="1">
    <citation type="submission" date="2021-06" db="EMBL/GenBank/DDBJ databases">
        <title>Updating the genus Pseudomonas: Description of 43 new species and partition of the Pseudomonas putida group.</title>
        <authorList>
            <person name="Girard L."/>
            <person name="Lood C."/>
            <person name="Vandamme P."/>
            <person name="Rokni-Zadeh H."/>
            <person name="van Noort V."/>
            <person name="Hofte M."/>
            <person name="Lavigne R."/>
            <person name="De Mot R."/>
        </authorList>
    </citation>
    <scope>NUCLEOTIDE SEQUENCE</scope>
    <source>
        <strain evidence="4">CMR12a</strain>
    </source>
</reference>
<accession>A0ABX8MY97</accession>
<gene>
    <name evidence="4" type="ORF">KSS89_13940</name>
</gene>